<feature type="domain" description="Phage tail collar" evidence="2">
    <location>
        <begin position="8"/>
        <end position="63"/>
    </location>
</feature>
<sequence length="172" mass="18717">MSDIAYIGEIRLFGFDWAPRDWALCHGQLLSINDNTTLYSLIGTRFGGNGRTTFALPDLRGRVAVHQGQAPGLNNYMLGQKSGMEMVQLTVNEMPSHTHNPQSSNQPGNQQSPNNGVCADETNETFSLYQSAADGVMLPTTAAGGNQAHDNMQPYLVANYCICMNGIYPSRS</sequence>
<dbReference type="EMBL" id="SMGR01000001">
    <property type="protein sequence ID" value="TCL08596.1"/>
    <property type="molecule type" value="Genomic_DNA"/>
</dbReference>
<dbReference type="Pfam" id="PF07484">
    <property type="entry name" value="Collar"/>
    <property type="match status" value="1"/>
</dbReference>
<protein>
    <submittedName>
        <fullName evidence="3">Microcystin-dependent protein</fullName>
    </submittedName>
</protein>
<feature type="region of interest" description="Disordered" evidence="1">
    <location>
        <begin position="95"/>
        <end position="120"/>
    </location>
</feature>
<name>A0A4R1NJX4_9RHOB</name>
<evidence type="ECO:0000259" key="2">
    <source>
        <dbReference type="Pfam" id="PF07484"/>
    </source>
</evidence>
<comment type="caution">
    <text evidence="3">The sequence shown here is derived from an EMBL/GenBank/DDBJ whole genome shotgun (WGS) entry which is preliminary data.</text>
</comment>
<evidence type="ECO:0000313" key="4">
    <source>
        <dbReference type="Proteomes" id="UP000295673"/>
    </source>
</evidence>
<dbReference type="Proteomes" id="UP000295673">
    <property type="component" value="Unassembled WGS sequence"/>
</dbReference>
<dbReference type="Gene3D" id="3.90.1340.10">
    <property type="entry name" value="Phage tail collar domain"/>
    <property type="match status" value="1"/>
</dbReference>
<dbReference type="OrthoDB" id="9810174at2"/>
<evidence type="ECO:0000256" key="1">
    <source>
        <dbReference type="SAM" id="MobiDB-lite"/>
    </source>
</evidence>
<reference evidence="3 4" key="1">
    <citation type="submission" date="2019-03" db="EMBL/GenBank/DDBJ databases">
        <title>Genomic Encyclopedia of Archaeal and Bacterial Type Strains, Phase II (KMG-II): from individual species to whole genera.</title>
        <authorList>
            <person name="Goeker M."/>
        </authorList>
    </citation>
    <scope>NUCLEOTIDE SEQUENCE [LARGE SCALE GENOMIC DNA]</scope>
    <source>
        <strain evidence="3 4">DSM 26433</strain>
    </source>
</reference>
<evidence type="ECO:0000313" key="3">
    <source>
        <dbReference type="EMBL" id="TCL08596.1"/>
    </source>
</evidence>
<dbReference type="InterPro" id="IPR037053">
    <property type="entry name" value="Phage_tail_collar_dom_sf"/>
</dbReference>
<gene>
    <name evidence="3" type="ORF">BXY66_0633</name>
</gene>
<feature type="compositionally biased region" description="Low complexity" evidence="1">
    <location>
        <begin position="100"/>
        <end position="116"/>
    </location>
</feature>
<dbReference type="RefSeq" id="WP_132858706.1">
    <property type="nucleotide sequence ID" value="NZ_SMGR01000001.1"/>
</dbReference>
<dbReference type="SUPFAM" id="SSF88874">
    <property type="entry name" value="Receptor-binding domain of short tail fibre protein gp12"/>
    <property type="match status" value="1"/>
</dbReference>
<accession>A0A4R1NJX4</accession>
<proteinExistence type="predicted"/>
<organism evidence="3 4">
    <name type="scientific">Shimia isoporae</name>
    <dbReference type="NCBI Taxonomy" id="647720"/>
    <lineage>
        <taxon>Bacteria</taxon>
        <taxon>Pseudomonadati</taxon>
        <taxon>Pseudomonadota</taxon>
        <taxon>Alphaproteobacteria</taxon>
        <taxon>Rhodobacterales</taxon>
        <taxon>Roseobacteraceae</taxon>
    </lineage>
</organism>
<dbReference type="InterPro" id="IPR011083">
    <property type="entry name" value="Phage_tail_collar_dom"/>
</dbReference>
<keyword evidence="4" id="KW-1185">Reference proteome</keyword>
<dbReference type="AlphaFoldDB" id="A0A4R1NJX4"/>